<comment type="caution">
    <text evidence="1">The sequence shown here is derived from an EMBL/GenBank/DDBJ whole genome shotgun (WGS) entry which is preliminary data.</text>
</comment>
<sequence>MKLEVTKEAAQWFITEMDLNPGDYVQFVVKLYGGIPTVHPDYYLGLSIGKEDNITIHQVVEDITFYFTQQDSWFLDDYRLKVVKKDDDVEYIFE</sequence>
<organism evidence="1 2">
    <name type="scientific">Metabacillus niabensis</name>
    <dbReference type="NCBI Taxonomy" id="324854"/>
    <lineage>
        <taxon>Bacteria</taxon>
        <taxon>Bacillati</taxon>
        <taxon>Bacillota</taxon>
        <taxon>Bacilli</taxon>
        <taxon>Bacillales</taxon>
        <taxon>Bacillaceae</taxon>
        <taxon>Metabacillus</taxon>
    </lineage>
</organism>
<proteinExistence type="predicted"/>
<accession>A0ABT9Z1D0</accession>
<dbReference type="RefSeq" id="WP_307190688.1">
    <property type="nucleotide sequence ID" value="NZ_JAUSTZ010000003.1"/>
</dbReference>
<reference evidence="1 2" key="1">
    <citation type="submission" date="2023-07" db="EMBL/GenBank/DDBJ databases">
        <title>Genomic Encyclopedia of Type Strains, Phase IV (KMG-IV): sequencing the most valuable type-strain genomes for metagenomic binning, comparative biology and taxonomic classification.</title>
        <authorList>
            <person name="Goeker M."/>
        </authorList>
    </citation>
    <scope>NUCLEOTIDE SEQUENCE [LARGE SCALE GENOMIC DNA]</scope>
    <source>
        <strain evidence="1 2">DSM 17723</strain>
    </source>
</reference>
<gene>
    <name evidence="1" type="ORF">J2S02_002391</name>
</gene>
<keyword evidence="2" id="KW-1185">Reference proteome</keyword>
<dbReference type="Proteomes" id="UP001232245">
    <property type="component" value="Unassembled WGS sequence"/>
</dbReference>
<protein>
    <submittedName>
        <fullName evidence="1">Uncharacterized protein YneR</fullName>
    </submittedName>
</protein>
<dbReference type="EMBL" id="JAUSTZ010000003">
    <property type="protein sequence ID" value="MDQ0226047.1"/>
    <property type="molecule type" value="Genomic_DNA"/>
</dbReference>
<evidence type="ECO:0000313" key="2">
    <source>
        <dbReference type="Proteomes" id="UP001232245"/>
    </source>
</evidence>
<evidence type="ECO:0000313" key="1">
    <source>
        <dbReference type="EMBL" id="MDQ0226047.1"/>
    </source>
</evidence>
<name>A0ABT9Z1D0_9BACI</name>